<dbReference type="AlphaFoldDB" id="A0A164XYJ5"/>
<keyword evidence="7" id="KW-0812">Transmembrane</keyword>
<evidence type="ECO:0000256" key="2">
    <source>
        <dbReference type="ARBA" id="ARBA00004922"/>
    </source>
</evidence>
<reference evidence="9 10" key="1">
    <citation type="submission" date="2016-03" db="EMBL/GenBank/DDBJ databases">
        <title>EvidentialGene: Evidence-directed Construction of Genes on Genomes.</title>
        <authorList>
            <person name="Gilbert D.G."/>
            <person name="Choi J.-H."/>
            <person name="Mockaitis K."/>
            <person name="Colbourne J."/>
            <person name="Pfrender M."/>
        </authorList>
    </citation>
    <scope>NUCLEOTIDE SEQUENCE [LARGE SCALE GENOMIC DNA]</scope>
    <source>
        <strain evidence="9 10">Xinb3</strain>
        <tissue evidence="9">Complete organism</tissue>
    </source>
</reference>
<dbReference type="PANTHER" id="PTHR48438:SF1">
    <property type="entry name" value="ALPHA-(1,3)-FUCOSYLTRANSFERASE C-RELATED"/>
    <property type="match status" value="1"/>
</dbReference>
<organism evidence="9 10">
    <name type="scientific">Daphnia magna</name>
    <dbReference type="NCBI Taxonomy" id="35525"/>
    <lineage>
        <taxon>Eukaryota</taxon>
        <taxon>Metazoa</taxon>
        <taxon>Ecdysozoa</taxon>
        <taxon>Arthropoda</taxon>
        <taxon>Crustacea</taxon>
        <taxon>Branchiopoda</taxon>
        <taxon>Diplostraca</taxon>
        <taxon>Cladocera</taxon>
        <taxon>Anomopoda</taxon>
        <taxon>Daphniidae</taxon>
        <taxon>Daphnia</taxon>
    </lineage>
</organism>
<dbReference type="EMBL" id="LRGB01000944">
    <property type="protein sequence ID" value="KZS14693.1"/>
    <property type="molecule type" value="Genomic_DNA"/>
</dbReference>
<keyword evidence="5 7" id="KW-0808">Transferase</keyword>
<feature type="domain" description="Fucosyltransferase C-terminal" evidence="8">
    <location>
        <begin position="8"/>
        <end position="134"/>
    </location>
</feature>
<comment type="similarity">
    <text evidence="3 7">Belongs to the glycosyltransferase 10 family.</text>
</comment>
<dbReference type="InterPro" id="IPR055270">
    <property type="entry name" value="Glyco_tran_10_C"/>
</dbReference>
<dbReference type="Pfam" id="PF00852">
    <property type="entry name" value="Glyco_transf_10"/>
    <property type="match status" value="1"/>
</dbReference>
<name>A0A164XYJ5_9CRUS</name>
<sequence length="171" mass="20040">MPNGALSPCLNMLADNYKFVLAFERFICEDFITKRFFDILSRDTVPIVFGGADYARIAPSHSYIDALSFTPKQLAVHLMKLDQNKNQYLRYFWWKDTYQVHSGYEELASLPFCDLCEKLNSNLPPKIYRDIDNWWYNSTKCSSPEDRGIVIRHNETIEELHSIQIPLFVDD</sequence>
<evidence type="ECO:0000256" key="6">
    <source>
        <dbReference type="ARBA" id="ARBA00023034"/>
    </source>
</evidence>
<dbReference type="InterPro" id="IPR038577">
    <property type="entry name" value="GT10-like_C_sf"/>
</dbReference>
<evidence type="ECO:0000256" key="7">
    <source>
        <dbReference type="RuleBase" id="RU003832"/>
    </source>
</evidence>
<comment type="caution">
    <text evidence="9">The sequence shown here is derived from an EMBL/GenBank/DDBJ whole genome shotgun (WGS) entry which is preliminary data.</text>
</comment>
<evidence type="ECO:0000256" key="1">
    <source>
        <dbReference type="ARBA" id="ARBA00004323"/>
    </source>
</evidence>
<protein>
    <recommendedName>
        <fullName evidence="7">Fucosyltransferase</fullName>
        <ecNumber evidence="7">2.4.1.-</ecNumber>
    </recommendedName>
</protein>
<evidence type="ECO:0000313" key="10">
    <source>
        <dbReference type="Proteomes" id="UP000076858"/>
    </source>
</evidence>
<evidence type="ECO:0000256" key="5">
    <source>
        <dbReference type="ARBA" id="ARBA00022679"/>
    </source>
</evidence>
<dbReference type="STRING" id="35525.A0A164XYJ5"/>
<dbReference type="Gene3D" id="3.40.50.11660">
    <property type="entry name" value="Glycosyl transferase family 10, C-terminal domain"/>
    <property type="match status" value="1"/>
</dbReference>
<comment type="subcellular location">
    <subcellularLocation>
        <location evidence="1">Golgi apparatus membrane</location>
        <topology evidence="1">Single-pass type II membrane protein</topology>
    </subcellularLocation>
    <subcellularLocation>
        <location evidence="7">Golgi apparatus</location>
        <location evidence="7">Golgi stack membrane</location>
        <topology evidence="7">Single-pass type II membrane protein</topology>
    </subcellularLocation>
</comment>
<dbReference type="GO" id="GO:0008417">
    <property type="term" value="F:fucosyltransferase activity"/>
    <property type="evidence" value="ECO:0007669"/>
    <property type="project" value="InterPro"/>
</dbReference>
<dbReference type="PANTHER" id="PTHR48438">
    <property type="entry name" value="ALPHA-(1,3)-FUCOSYLTRANSFERASE C-RELATED"/>
    <property type="match status" value="1"/>
</dbReference>
<accession>A0A164XYJ5</accession>
<evidence type="ECO:0000259" key="8">
    <source>
        <dbReference type="Pfam" id="PF00852"/>
    </source>
</evidence>
<gene>
    <name evidence="9" type="ORF">APZ42_020090</name>
</gene>
<evidence type="ECO:0000256" key="4">
    <source>
        <dbReference type="ARBA" id="ARBA00022676"/>
    </source>
</evidence>
<evidence type="ECO:0000313" key="9">
    <source>
        <dbReference type="EMBL" id="KZS14693.1"/>
    </source>
</evidence>
<dbReference type="EC" id="2.4.1.-" evidence="7"/>
<keyword evidence="4 7" id="KW-0328">Glycosyltransferase</keyword>
<dbReference type="SUPFAM" id="SSF53756">
    <property type="entry name" value="UDP-Glycosyltransferase/glycogen phosphorylase"/>
    <property type="match status" value="1"/>
</dbReference>
<evidence type="ECO:0000256" key="3">
    <source>
        <dbReference type="ARBA" id="ARBA00008919"/>
    </source>
</evidence>
<dbReference type="UniPathway" id="UPA00378"/>
<dbReference type="Proteomes" id="UP000076858">
    <property type="component" value="Unassembled WGS sequence"/>
</dbReference>
<dbReference type="GO" id="GO:0000139">
    <property type="term" value="C:Golgi membrane"/>
    <property type="evidence" value="ECO:0007669"/>
    <property type="project" value="UniProtKB-SubCell"/>
</dbReference>
<comment type="pathway">
    <text evidence="2">Protein modification; protein glycosylation.</text>
</comment>
<keyword evidence="7" id="KW-0472">Membrane</keyword>
<dbReference type="InterPro" id="IPR001503">
    <property type="entry name" value="Glyco_trans_10"/>
</dbReference>
<dbReference type="OrthoDB" id="6331790at2759"/>
<dbReference type="GO" id="GO:0032580">
    <property type="term" value="C:Golgi cisterna membrane"/>
    <property type="evidence" value="ECO:0007669"/>
    <property type="project" value="UniProtKB-SubCell"/>
</dbReference>
<keyword evidence="6 7" id="KW-0333">Golgi apparatus</keyword>
<keyword evidence="10" id="KW-1185">Reference proteome</keyword>
<proteinExistence type="inferred from homology"/>